<feature type="active site" evidence="5">
    <location>
        <position position="151"/>
    </location>
</feature>
<evidence type="ECO:0000256" key="6">
    <source>
        <dbReference type="SAM" id="Coils"/>
    </source>
</evidence>
<feature type="coiled-coil region" evidence="6">
    <location>
        <begin position="267"/>
        <end position="294"/>
    </location>
</feature>
<dbReference type="Gene3D" id="3.90.70.10">
    <property type="entry name" value="Cysteine proteinases"/>
    <property type="match status" value="1"/>
</dbReference>
<feature type="region of interest" description="Disordered" evidence="7">
    <location>
        <begin position="223"/>
        <end position="243"/>
    </location>
</feature>
<dbReference type="Proteomes" id="UP000321577">
    <property type="component" value="Unassembled WGS sequence"/>
</dbReference>
<keyword evidence="3 5" id="KW-0378">Hydrolase</keyword>
<dbReference type="GO" id="GO:0004198">
    <property type="term" value="F:calcium-dependent cysteine-type endopeptidase activity"/>
    <property type="evidence" value="ECO:0007669"/>
    <property type="project" value="InterPro"/>
</dbReference>
<name>A0A512MGA0_9BACT</name>
<evidence type="ECO:0000256" key="8">
    <source>
        <dbReference type="SAM" id="SignalP"/>
    </source>
</evidence>
<dbReference type="InterPro" id="IPR038765">
    <property type="entry name" value="Papain-like_cys_pep_sf"/>
</dbReference>
<evidence type="ECO:0000256" key="4">
    <source>
        <dbReference type="ARBA" id="ARBA00022807"/>
    </source>
</evidence>
<evidence type="ECO:0000259" key="9">
    <source>
        <dbReference type="PROSITE" id="PS50203"/>
    </source>
</evidence>
<dbReference type="SUPFAM" id="SSF54001">
    <property type="entry name" value="Cysteine proteinases"/>
    <property type="match status" value="1"/>
</dbReference>
<evidence type="ECO:0000256" key="3">
    <source>
        <dbReference type="ARBA" id="ARBA00022801"/>
    </source>
</evidence>
<evidence type="ECO:0000256" key="2">
    <source>
        <dbReference type="ARBA" id="ARBA00022670"/>
    </source>
</evidence>
<keyword evidence="8" id="KW-0732">Signal</keyword>
<feature type="signal peptide" evidence="8">
    <location>
        <begin position="1"/>
        <end position="21"/>
    </location>
</feature>
<dbReference type="PROSITE" id="PS00018">
    <property type="entry name" value="EF_HAND_1"/>
    <property type="match status" value="1"/>
</dbReference>
<protein>
    <recommendedName>
        <fullName evidence="9">Calpain catalytic domain-containing protein</fullName>
    </recommendedName>
</protein>
<keyword evidence="11" id="KW-1185">Reference proteome</keyword>
<dbReference type="PANTHER" id="PTHR10183">
    <property type="entry name" value="CALPAIN"/>
    <property type="match status" value="1"/>
</dbReference>
<feature type="active site" evidence="5">
    <location>
        <position position="314"/>
    </location>
</feature>
<sequence>MKPTSLLLIPLCIAAANTATARDAETSTDKDRVDFLTIVDTKFASWDADTDGELERGELDKLVADREILGDQAAAVAALKRASRYKKIELPKFTAKAIHELAEKKPAKDWPNLAAMYASGVKRLAKVQQRVLFASGKPRLETVHQGPMGNCFSLAPLGAIAQGRPEYIVDEMIKPLPDNRYEVKLGKKKVTVDAPTDAELAMTAGNESDGIWVNVYEKAAGEAHNELKPEEKRESTGLDALSKGGSAGTQLAFITGHEMYRLSCKFAKEEKISKEEFDQKLNEIREALKSATKEKRLMTCGTVKATIPGITPGHAYAVLSYDAEKDLIRVWNPHGDTRTIKGEPGPANGYPMTDGVFDMPLPVFVKEFAGLAFEILPKS</sequence>
<keyword evidence="4 5" id="KW-0788">Thiol protease</keyword>
<evidence type="ECO:0000313" key="11">
    <source>
        <dbReference type="Proteomes" id="UP000321577"/>
    </source>
</evidence>
<dbReference type="PROSITE" id="PS50203">
    <property type="entry name" value="CALPAIN_CAT"/>
    <property type="match status" value="1"/>
</dbReference>
<dbReference type="GO" id="GO:0006508">
    <property type="term" value="P:proteolysis"/>
    <property type="evidence" value="ECO:0007669"/>
    <property type="project" value="UniProtKB-KW"/>
</dbReference>
<evidence type="ECO:0000256" key="1">
    <source>
        <dbReference type="ARBA" id="ARBA00007623"/>
    </source>
</evidence>
<comment type="similarity">
    <text evidence="1">Belongs to the peptidase C2 family.</text>
</comment>
<accession>A0A512MGA0</accession>
<evidence type="ECO:0000256" key="5">
    <source>
        <dbReference type="PROSITE-ProRule" id="PRU00239"/>
    </source>
</evidence>
<dbReference type="EMBL" id="BKAG01000058">
    <property type="protein sequence ID" value="GEP45770.1"/>
    <property type="molecule type" value="Genomic_DNA"/>
</dbReference>
<comment type="caution">
    <text evidence="10">The sequence shown here is derived from an EMBL/GenBank/DDBJ whole genome shotgun (WGS) entry which is preliminary data.</text>
</comment>
<feature type="compositionally biased region" description="Basic and acidic residues" evidence="7">
    <location>
        <begin position="223"/>
        <end position="236"/>
    </location>
</feature>
<dbReference type="InterPro" id="IPR018247">
    <property type="entry name" value="EF_Hand_1_Ca_BS"/>
</dbReference>
<dbReference type="AlphaFoldDB" id="A0A512MGA0"/>
<evidence type="ECO:0000313" key="10">
    <source>
        <dbReference type="EMBL" id="GEP45770.1"/>
    </source>
</evidence>
<evidence type="ECO:0000256" key="7">
    <source>
        <dbReference type="SAM" id="MobiDB-lite"/>
    </source>
</evidence>
<dbReference type="RefSeq" id="WP_146854962.1">
    <property type="nucleotide sequence ID" value="NZ_BKAG01000058.1"/>
</dbReference>
<keyword evidence="2 5" id="KW-0645">Protease</keyword>
<feature type="active site" evidence="5">
    <location>
        <position position="332"/>
    </location>
</feature>
<dbReference type="Pfam" id="PF00648">
    <property type="entry name" value="Peptidase_C2"/>
    <property type="match status" value="1"/>
</dbReference>
<gene>
    <name evidence="10" type="ORF">BGE01nite_50610</name>
</gene>
<organism evidence="10 11">
    <name type="scientific">Brevifollis gellanilyticus</name>
    <dbReference type="NCBI Taxonomy" id="748831"/>
    <lineage>
        <taxon>Bacteria</taxon>
        <taxon>Pseudomonadati</taxon>
        <taxon>Verrucomicrobiota</taxon>
        <taxon>Verrucomicrobiia</taxon>
        <taxon>Verrucomicrobiales</taxon>
        <taxon>Verrucomicrobiaceae</taxon>
    </lineage>
</organism>
<dbReference type="InterPro" id="IPR001300">
    <property type="entry name" value="Peptidase_C2_calpain_cat"/>
</dbReference>
<dbReference type="InterPro" id="IPR022684">
    <property type="entry name" value="Calpain_cysteine_protease"/>
</dbReference>
<reference evidence="10 11" key="1">
    <citation type="submission" date="2019-07" db="EMBL/GenBank/DDBJ databases">
        <title>Whole genome shotgun sequence of Brevifollis gellanilyticus NBRC 108608.</title>
        <authorList>
            <person name="Hosoyama A."/>
            <person name="Uohara A."/>
            <person name="Ohji S."/>
            <person name="Ichikawa N."/>
        </authorList>
    </citation>
    <scope>NUCLEOTIDE SEQUENCE [LARGE SCALE GENOMIC DNA]</scope>
    <source>
        <strain evidence="10 11">NBRC 108608</strain>
    </source>
</reference>
<keyword evidence="6" id="KW-0175">Coiled coil</keyword>
<proteinExistence type="inferred from homology"/>
<feature type="domain" description="Calpain catalytic" evidence="9">
    <location>
        <begin position="110"/>
        <end position="377"/>
    </location>
</feature>
<feature type="chain" id="PRO_5022245272" description="Calpain catalytic domain-containing protein" evidence="8">
    <location>
        <begin position="22"/>
        <end position="379"/>
    </location>
</feature>
<dbReference type="OrthoDB" id="184467at2"/>
<dbReference type="PANTHER" id="PTHR10183:SF379">
    <property type="entry name" value="CALPAIN-5"/>
    <property type="match status" value="1"/>
</dbReference>